<feature type="compositionally biased region" description="Low complexity" evidence="1">
    <location>
        <begin position="116"/>
        <end position="130"/>
    </location>
</feature>
<feature type="region of interest" description="Disordered" evidence="1">
    <location>
        <begin position="546"/>
        <end position="588"/>
    </location>
</feature>
<keyword evidence="3" id="KW-1185">Reference proteome</keyword>
<evidence type="ECO:0000256" key="1">
    <source>
        <dbReference type="SAM" id="MobiDB-lite"/>
    </source>
</evidence>
<protein>
    <submittedName>
        <fullName evidence="2">Uncharacterized protein</fullName>
    </submittedName>
</protein>
<feature type="compositionally biased region" description="Polar residues" evidence="1">
    <location>
        <begin position="395"/>
        <end position="405"/>
    </location>
</feature>
<dbReference type="GeneID" id="14915285"/>
<feature type="region of interest" description="Disordered" evidence="1">
    <location>
        <begin position="169"/>
        <end position="263"/>
    </location>
</feature>
<reference evidence="2 3" key="1">
    <citation type="journal article" date="2013" name="Genome Biol.">
        <title>Genome of Acanthamoeba castellanii highlights extensive lateral gene transfer and early evolution of tyrosine kinase signaling.</title>
        <authorList>
            <person name="Clarke M."/>
            <person name="Lohan A.J."/>
            <person name="Liu B."/>
            <person name="Lagkouvardos I."/>
            <person name="Roy S."/>
            <person name="Zafar N."/>
            <person name="Bertelli C."/>
            <person name="Schilde C."/>
            <person name="Kianianmomeni A."/>
            <person name="Burglin T.R."/>
            <person name="Frech C."/>
            <person name="Turcotte B."/>
            <person name="Kopec K.O."/>
            <person name="Synnott J.M."/>
            <person name="Choo C."/>
            <person name="Paponov I."/>
            <person name="Finkler A."/>
            <person name="Soon Heng Tan C."/>
            <person name="Hutchins A.P."/>
            <person name="Weinmeier T."/>
            <person name="Rattei T."/>
            <person name="Chu J.S."/>
            <person name="Gimenez G."/>
            <person name="Irimia M."/>
            <person name="Rigden D.J."/>
            <person name="Fitzpatrick D.A."/>
            <person name="Lorenzo-Morales J."/>
            <person name="Bateman A."/>
            <person name="Chiu C.H."/>
            <person name="Tang P."/>
            <person name="Hegemann P."/>
            <person name="Fromm H."/>
            <person name="Raoult D."/>
            <person name="Greub G."/>
            <person name="Miranda-Saavedra D."/>
            <person name="Chen N."/>
            <person name="Nash P."/>
            <person name="Ginger M.L."/>
            <person name="Horn M."/>
            <person name="Schaap P."/>
            <person name="Caler L."/>
            <person name="Loftus B."/>
        </authorList>
    </citation>
    <scope>NUCLEOTIDE SEQUENCE [LARGE SCALE GENOMIC DNA]</scope>
    <source>
        <strain evidence="2 3">Neff</strain>
    </source>
</reference>
<dbReference type="RefSeq" id="XP_004336680.1">
    <property type="nucleotide sequence ID" value="XM_004336632.1"/>
</dbReference>
<feature type="compositionally biased region" description="Acidic residues" evidence="1">
    <location>
        <begin position="501"/>
        <end position="513"/>
    </location>
</feature>
<organism evidence="2 3">
    <name type="scientific">Acanthamoeba castellanii (strain ATCC 30010 / Neff)</name>
    <dbReference type="NCBI Taxonomy" id="1257118"/>
    <lineage>
        <taxon>Eukaryota</taxon>
        <taxon>Amoebozoa</taxon>
        <taxon>Discosea</taxon>
        <taxon>Longamoebia</taxon>
        <taxon>Centramoebida</taxon>
        <taxon>Acanthamoebidae</taxon>
        <taxon>Acanthamoeba</taxon>
    </lineage>
</organism>
<name>L8GP54_ACACF</name>
<feature type="region of interest" description="Disordered" evidence="1">
    <location>
        <begin position="493"/>
        <end position="526"/>
    </location>
</feature>
<gene>
    <name evidence="2" type="ORF">ACA1_125090</name>
</gene>
<dbReference type="Proteomes" id="UP000011083">
    <property type="component" value="Unassembled WGS sequence"/>
</dbReference>
<feature type="region of interest" description="Disordered" evidence="1">
    <location>
        <begin position="288"/>
        <end position="468"/>
    </location>
</feature>
<feature type="compositionally biased region" description="Acidic residues" evidence="1">
    <location>
        <begin position="237"/>
        <end position="248"/>
    </location>
</feature>
<dbReference type="KEGG" id="acan:ACA1_125090"/>
<sequence>MLASSMPTPTLDAPTTHPDEIRAQVAAKRELTRMKRWRHRAVNTPLNGVGLHHLMALSDRDWRRWPRVGGGHREGLDNSGVMVFTAEDFDSDAVEGDDGEDECDGVGVAIRNSSNIYYGSSSSTSSSSSDSDGELSDDWEDPLWVKDDNVRTEGRCDWTPPRPLQVVRQAEPDDSEHAPSAVIGVKTAKKNESDKKTNKRGEERDGISSDEVEHLVSSNELSWVIDSNGRQSSSEEVVMELEEQDAEEEDHRTRARGGTESSYERGAEYLLQKYYCSLPTFPTRAGSRISAAQQVIDAQQQHRQRAETTTTTTTTTPSKNEAEDEEEKKEKTKPKKEKREKTKPTKKVKSKAETDCGKKVVVPRIEGLSLDDASNGDDKEESGGSAKRRQKRNKSSQGKTSSCPTPRTGPPSVATPEATPREAEGAAAGQSAKGTKGGPGRNLVNFFNLSPRRPRDPTKRRSSFIRRRSIEEEAEAAATAHEAALRHLQLQLQQQPHPEEVDVEADEADEGEEWTQGLRKPRRKRSISIPLSSYRLELEFMSLKSALSKGDSGGSGNGGRRQRRKGPAEGSSKKTRKGHNKFNTITSMTDTRQYYFMDEFEECEGKKAER</sequence>
<dbReference type="EMBL" id="KB008047">
    <property type="protein sequence ID" value="ELR14667.1"/>
    <property type="molecule type" value="Genomic_DNA"/>
</dbReference>
<dbReference type="VEuPathDB" id="AmoebaDB:ACA1_125090"/>
<feature type="region of interest" description="Disordered" evidence="1">
    <location>
        <begin position="116"/>
        <end position="141"/>
    </location>
</feature>
<dbReference type="AlphaFoldDB" id="L8GP54"/>
<feature type="compositionally biased region" description="Acidic residues" evidence="1">
    <location>
        <begin position="131"/>
        <end position="141"/>
    </location>
</feature>
<evidence type="ECO:0000313" key="3">
    <source>
        <dbReference type="Proteomes" id="UP000011083"/>
    </source>
</evidence>
<feature type="compositionally biased region" description="Polar residues" evidence="1">
    <location>
        <begin position="290"/>
        <end position="301"/>
    </location>
</feature>
<proteinExistence type="predicted"/>
<evidence type="ECO:0000313" key="2">
    <source>
        <dbReference type="EMBL" id="ELR14667.1"/>
    </source>
</evidence>
<accession>L8GP54</accession>
<feature type="compositionally biased region" description="Basic and acidic residues" evidence="1">
    <location>
        <begin position="189"/>
        <end position="214"/>
    </location>
</feature>